<proteinExistence type="predicted"/>
<organism evidence="1 2">
    <name type="scientific">Sphaerulina musiva (strain SO2202)</name>
    <name type="common">Poplar stem canker fungus</name>
    <name type="synonym">Septoria musiva</name>
    <dbReference type="NCBI Taxonomy" id="692275"/>
    <lineage>
        <taxon>Eukaryota</taxon>
        <taxon>Fungi</taxon>
        <taxon>Dikarya</taxon>
        <taxon>Ascomycota</taxon>
        <taxon>Pezizomycotina</taxon>
        <taxon>Dothideomycetes</taxon>
        <taxon>Dothideomycetidae</taxon>
        <taxon>Mycosphaerellales</taxon>
        <taxon>Mycosphaerellaceae</taxon>
        <taxon>Sphaerulina</taxon>
    </lineage>
</organism>
<dbReference type="AlphaFoldDB" id="M3B0L7"/>
<protein>
    <submittedName>
        <fullName evidence="1">Uncharacterized protein</fullName>
    </submittedName>
</protein>
<gene>
    <name evidence="1" type="ORF">SEPMUDRAFT_107350</name>
</gene>
<sequence length="130" mass="14489">MAPGGGRRSWLLTGASSTTLLRVTPNSMEAQQGIRGRISIKVPYKYPLSTIPYPPSTTHHGLHGNVRGCKWYSWYSCNSATSISDMLSFGRSWSEGMVQDDLLNVKAESNRRYNFEHVSKAFVHLLDVVA</sequence>
<dbReference type="HOGENOM" id="CLU_1939450_0_0_1"/>
<dbReference type="GeneID" id="27897816"/>
<accession>M3B0L7</accession>
<dbReference type="Proteomes" id="UP000016931">
    <property type="component" value="Unassembled WGS sequence"/>
</dbReference>
<evidence type="ECO:0000313" key="2">
    <source>
        <dbReference type="Proteomes" id="UP000016931"/>
    </source>
</evidence>
<dbReference type="RefSeq" id="XP_016761448.1">
    <property type="nucleotide sequence ID" value="XM_016900679.1"/>
</dbReference>
<keyword evidence="2" id="KW-1185">Reference proteome</keyword>
<dbReference type="EMBL" id="KB456263">
    <property type="protein sequence ID" value="EMF13327.1"/>
    <property type="molecule type" value="Genomic_DNA"/>
</dbReference>
<reference evidence="1 2" key="1">
    <citation type="journal article" date="2012" name="PLoS Pathog.">
        <title>Diverse lifestyles and strategies of plant pathogenesis encoded in the genomes of eighteen Dothideomycetes fungi.</title>
        <authorList>
            <person name="Ohm R.A."/>
            <person name="Feau N."/>
            <person name="Henrissat B."/>
            <person name="Schoch C.L."/>
            <person name="Horwitz B.A."/>
            <person name="Barry K.W."/>
            <person name="Condon B.J."/>
            <person name="Copeland A.C."/>
            <person name="Dhillon B."/>
            <person name="Glaser F."/>
            <person name="Hesse C.N."/>
            <person name="Kosti I."/>
            <person name="LaButti K."/>
            <person name="Lindquist E.A."/>
            <person name="Lucas S."/>
            <person name="Salamov A.A."/>
            <person name="Bradshaw R.E."/>
            <person name="Ciuffetti L."/>
            <person name="Hamelin R.C."/>
            <person name="Kema G.H.J."/>
            <person name="Lawrence C."/>
            <person name="Scott J.A."/>
            <person name="Spatafora J.W."/>
            <person name="Turgeon B.G."/>
            <person name="de Wit P.J.G.M."/>
            <person name="Zhong S."/>
            <person name="Goodwin S.B."/>
            <person name="Grigoriev I.V."/>
        </authorList>
    </citation>
    <scope>NUCLEOTIDE SEQUENCE [LARGE SCALE GENOMIC DNA]</scope>
    <source>
        <strain evidence="1 2">SO2202</strain>
    </source>
</reference>
<evidence type="ECO:0000313" key="1">
    <source>
        <dbReference type="EMBL" id="EMF13327.1"/>
    </source>
</evidence>
<name>M3B0L7_SPHMS</name>